<keyword evidence="2" id="KW-1185">Reference proteome</keyword>
<protein>
    <recommendedName>
        <fullName evidence="3">DUF4242 domain-containing protein</fullName>
    </recommendedName>
</protein>
<reference evidence="2" key="1">
    <citation type="journal article" date="2019" name="Int. J. Syst. Evol. Microbiol.">
        <title>The Global Catalogue of Microorganisms (GCM) 10K type strain sequencing project: providing services to taxonomists for standard genome sequencing and annotation.</title>
        <authorList>
            <consortium name="The Broad Institute Genomics Platform"/>
            <consortium name="The Broad Institute Genome Sequencing Center for Infectious Disease"/>
            <person name="Wu L."/>
            <person name="Ma J."/>
        </authorList>
    </citation>
    <scope>NUCLEOTIDE SEQUENCE [LARGE SCALE GENOMIC DNA]</scope>
    <source>
        <strain evidence="2">JCM 30346</strain>
    </source>
</reference>
<name>A0ABW1NVD3_9ACTN</name>
<comment type="caution">
    <text evidence="1">The sequence shown here is derived from an EMBL/GenBank/DDBJ whole genome shotgun (WGS) entry which is preliminary data.</text>
</comment>
<accession>A0ABW1NVD3</accession>
<sequence>MYLVVVTVEHPEGGAPPAERLRRAVRESAAASDRLQHAYLEADGCRISFCLYLQAPTRLEALSLADQLCRRTMASVADTPRWRVRSTYIGP</sequence>
<dbReference type="Proteomes" id="UP001596137">
    <property type="component" value="Unassembled WGS sequence"/>
</dbReference>
<proteinExistence type="predicted"/>
<evidence type="ECO:0000313" key="1">
    <source>
        <dbReference type="EMBL" id="MFC6086699.1"/>
    </source>
</evidence>
<evidence type="ECO:0000313" key="2">
    <source>
        <dbReference type="Proteomes" id="UP001596137"/>
    </source>
</evidence>
<evidence type="ECO:0008006" key="3">
    <source>
        <dbReference type="Google" id="ProtNLM"/>
    </source>
</evidence>
<gene>
    <name evidence="1" type="ORF">ACFP1K_36400</name>
</gene>
<organism evidence="1 2">
    <name type="scientific">Sphaerisporangium aureirubrum</name>
    <dbReference type="NCBI Taxonomy" id="1544736"/>
    <lineage>
        <taxon>Bacteria</taxon>
        <taxon>Bacillati</taxon>
        <taxon>Actinomycetota</taxon>
        <taxon>Actinomycetes</taxon>
        <taxon>Streptosporangiales</taxon>
        <taxon>Streptosporangiaceae</taxon>
        <taxon>Sphaerisporangium</taxon>
    </lineage>
</organism>
<dbReference type="EMBL" id="JBHSRF010000097">
    <property type="protein sequence ID" value="MFC6086699.1"/>
    <property type="molecule type" value="Genomic_DNA"/>
</dbReference>
<dbReference type="RefSeq" id="WP_380762135.1">
    <property type="nucleotide sequence ID" value="NZ_JBHSRF010000097.1"/>
</dbReference>